<dbReference type="EMBL" id="CADEAL010000524">
    <property type="protein sequence ID" value="CAB1421475.1"/>
    <property type="molecule type" value="Genomic_DNA"/>
</dbReference>
<evidence type="ECO:0000313" key="1">
    <source>
        <dbReference type="EMBL" id="CAB1421475.1"/>
    </source>
</evidence>
<proteinExistence type="predicted"/>
<comment type="caution">
    <text evidence="1">The sequence shown here is derived from an EMBL/GenBank/DDBJ whole genome shotgun (WGS) entry which is preliminary data.</text>
</comment>
<sequence>MDVLREHMEDALETVRGKSWFLYGTKAKHLHWTHKATSVCASVSVSVPLPVSVSIHTVGTILALCSRLCATSAQTHTSWPGPLRPRRVARQRLSGPIMENNTHNEDIH</sequence>
<protein>
    <submittedName>
        <fullName evidence="1">Uncharacterized protein</fullName>
    </submittedName>
</protein>
<gene>
    <name evidence="1" type="ORF">PLEPLA_LOCUS9361</name>
</gene>
<reference evidence="1" key="1">
    <citation type="submission" date="2020-03" db="EMBL/GenBank/DDBJ databases">
        <authorList>
            <person name="Weist P."/>
        </authorList>
    </citation>
    <scope>NUCLEOTIDE SEQUENCE</scope>
</reference>
<accession>A0A9N7TYK1</accession>
<evidence type="ECO:0000313" key="2">
    <source>
        <dbReference type="Proteomes" id="UP001153269"/>
    </source>
</evidence>
<dbReference type="AlphaFoldDB" id="A0A9N7TYK1"/>
<name>A0A9N7TYK1_PLEPL</name>
<dbReference type="Proteomes" id="UP001153269">
    <property type="component" value="Unassembled WGS sequence"/>
</dbReference>
<keyword evidence="2" id="KW-1185">Reference proteome</keyword>
<organism evidence="1 2">
    <name type="scientific">Pleuronectes platessa</name>
    <name type="common">European plaice</name>
    <dbReference type="NCBI Taxonomy" id="8262"/>
    <lineage>
        <taxon>Eukaryota</taxon>
        <taxon>Metazoa</taxon>
        <taxon>Chordata</taxon>
        <taxon>Craniata</taxon>
        <taxon>Vertebrata</taxon>
        <taxon>Euteleostomi</taxon>
        <taxon>Actinopterygii</taxon>
        <taxon>Neopterygii</taxon>
        <taxon>Teleostei</taxon>
        <taxon>Neoteleostei</taxon>
        <taxon>Acanthomorphata</taxon>
        <taxon>Carangaria</taxon>
        <taxon>Pleuronectiformes</taxon>
        <taxon>Pleuronectoidei</taxon>
        <taxon>Pleuronectidae</taxon>
        <taxon>Pleuronectes</taxon>
    </lineage>
</organism>